<organism evidence="2 3">
    <name type="scientific">Caballeronia sordidicola</name>
    <name type="common">Burkholderia sordidicola</name>
    <dbReference type="NCBI Taxonomy" id="196367"/>
    <lineage>
        <taxon>Bacteria</taxon>
        <taxon>Pseudomonadati</taxon>
        <taxon>Pseudomonadota</taxon>
        <taxon>Betaproteobacteria</taxon>
        <taxon>Burkholderiales</taxon>
        <taxon>Burkholderiaceae</taxon>
        <taxon>Caballeronia</taxon>
    </lineage>
</organism>
<dbReference type="AlphaFoldDB" id="A0A226WYW8"/>
<keyword evidence="1" id="KW-1133">Transmembrane helix</keyword>
<evidence type="ECO:0000256" key="1">
    <source>
        <dbReference type="SAM" id="Phobius"/>
    </source>
</evidence>
<feature type="transmembrane region" description="Helical" evidence="1">
    <location>
        <begin position="85"/>
        <end position="106"/>
    </location>
</feature>
<proteinExistence type="predicted"/>
<evidence type="ECO:0000313" key="3">
    <source>
        <dbReference type="Proteomes" id="UP000214720"/>
    </source>
</evidence>
<dbReference type="RefSeq" id="WP_089162446.1">
    <property type="nucleotide sequence ID" value="NZ_MTHB01000126.1"/>
</dbReference>
<keyword evidence="1 2" id="KW-0812">Transmembrane</keyword>
<dbReference type="Proteomes" id="UP000214720">
    <property type="component" value="Unassembled WGS sequence"/>
</dbReference>
<sequence>MTNPERPEQAEASAAADELRALSAFIDDEAPEAERAETAARIARDPASAATVAAYRAQDNALRALFAATADKEPQVVVVRPRRRYLMAASWLVVGIACGFLMHMLLPVLDQDRPAPTFAQRADIAYAVYAPEQRHAVEVAASQEDHLVTWLSKRLNRTLIIPSLHEYGFELVGGRLLPGEDGPAAQFMYQNASGERLTLYMTSGSGKHKDEYAIRMLRDGSRRTFYWTTDHAGYALSGQIGEAKLRAISFDTCAALGGDPKKWQ</sequence>
<gene>
    <name evidence="2" type="ORF">BSU04_22375</name>
</gene>
<accession>A0A226WYW8</accession>
<comment type="caution">
    <text evidence="2">The sequence shown here is derived from an EMBL/GenBank/DDBJ whole genome shotgun (WGS) entry which is preliminary data.</text>
</comment>
<keyword evidence="1" id="KW-0472">Membrane</keyword>
<dbReference type="OrthoDB" id="9152892at2"/>
<protein>
    <submittedName>
        <fullName evidence="2">Transmembrane regulator protein PrtR</fullName>
    </submittedName>
</protein>
<name>A0A226WYW8_CABSO</name>
<evidence type="ECO:0000313" key="2">
    <source>
        <dbReference type="EMBL" id="OXC76406.1"/>
    </source>
</evidence>
<dbReference type="eggNOG" id="COG5662">
    <property type="taxonomic scope" value="Bacteria"/>
</dbReference>
<dbReference type="EMBL" id="MTHB01000126">
    <property type="protein sequence ID" value="OXC76406.1"/>
    <property type="molecule type" value="Genomic_DNA"/>
</dbReference>
<reference evidence="3" key="1">
    <citation type="submission" date="2017-01" db="EMBL/GenBank/DDBJ databases">
        <title>Genome Analysis of Deinococcus marmoris KOPRI26562.</title>
        <authorList>
            <person name="Kim J.H."/>
            <person name="Oh H.-M."/>
        </authorList>
    </citation>
    <scope>NUCLEOTIDE SEQUENCE [LARGE SCALE GENOMIC DNA]</scope>
    <source>
        <strain evidence="3">PAMC 26633</strain>
    </source>
</reference>